<dbReference type="EMBL" id="JAPXIC010000003">
    <property type="protein sequence ID" value="MCZ4717874.1"/>
    <property type="molecule type" value="Genomic_DNA"/>
</dbReference>
<evidence type="ECO:0000313" key="1">
    <source>
        <dbReference type="EMBL" id="MCZ4717874.1"/>
    </source>
</evidence>
<gene>
    <name evidence="1" type="ORF">O6C86_01405</name>
</gene>
<sequence>MIAWIIESSQYLSHLQDSRKEQSKEWEVLVLSSPVNAALCLIGKEEKIDSVARSGSCPCINAPKSRVKIPKIEAPFKTA</sequence>
<dbReference type="RefSeq" id="WP_011945413.1">
    <property type="nucleotide sequence ID" value="NZ_BAZA01000127.1"/>
</dbReference>
<dbReference type="Proteomes" id="UP001071279">
    <property type="component" value="Unassembled WGS sequence"/>
</dbReference>
<protein>
    <submittedName>
        <fullName evidence="1">Uncharacterized protein</fullName>
    </submittedName>
</protein>
<organism evidence="1 2">
    <name type="scientific">Legionella pneumophila</name>
    <dbReference type="NCBI Taxonomy" id="446"/>
    <lineage>
        <taxon>Bacteria</taxon>
        <taxon>Pseudomonadati</taxon>
        <taxon>Pseudomonadota</taxon>
        <taxon>Gammaproteobacteria</taxon>
        <taxon>Legionellales</taxon>
        <taxon>Legionellaceae</taxon>
        <taxon>Legionella</taxon>
    </lineage>
</organism>
<dbReference type="AlphaFoldDB" id="A0AAP3HB75"/>
<reference evidence="1" key="1">
    <citation type="submission" date="2022-12" db="EMBL/GenBank/DDBJ databases">
        <title>Comparative genomics of Legionella pneumophila isolates from the West Bank and Germany support molecular epidemiology of Legionnaires disease.</title>
        <authorList>
            <person name="Zayed A.R."/>
            <person name="Bitar D.M."/>
            <person name="Steinert M."/>
            <person name="Lueck C."/>
            <person name="Brettar I."/>
            <person name="Hoefle M.G."/>
            <person name="Bunk B."/>
        </authorList>
    </citation>
    <scope>NUCLEOTIDE SEQUENCE</scope>
    <source>
        <strain evidence="1">H23</strain>
    </source>
</reference>
<evidence type="ECO:0000313" key="2">
    <source>
        <dbReference type="Proteomes" id="UP001071279"/>
    </source>
</evidence>
<name>A0AAP3HB75_LEGPN</name>
<proteinExistence type="predicted"/>
<accession>A0AAP3HB75</accession>
<comment type="caution">
    <text evidence="1">The sequence shown here is derived from an EMBL/GenBank/DDBJ whole genome shotgun (WGS) entry which is preliminary data.</text>
</comment>